<dbReference type="EMBL" id="BMAW01022770">
    <property type="protein sequence ID" value="GFT79432.1"/>
    <property type="molecule type" value="Genomic_DNA"/>
</dbReference>
<comment type="caution">
    <text evidence="2">The sequence shown here is derived from an EMBL/GenBank/DDBJ whole genome shotgun (WGS) entry which is preliminary data.</text>
</comment>
<feature type="compositionally biased region" description="Polar residues" evidence="1">
    <location>
        <begin position="71"/>
        <end position="82"/>
    </location>
</feature>
<name>A0A8X6PT28_NEPPI</name>
<evidence type="ECO:0000313" key="2">
    <source>
        <dbReference type="EMBL" id="GFT79432.1"/>
    </source>
</evidence>
<accession>A0A8X6PT28</accession>
<sequence>MMQNMFSLKSFPKLSVYTHTIENLPSPTSISPTEANRAPSVHYISDKCKTVYQYQFLLCLLAHRSYLPRKSTPTNQNISTDATYRKSKTQLKQSQK</sequence>
<protein>
    <submittedName>
        <fullName evidence="2">Uncharacterized protein</fullName>
    </submittedName>
</protein>
<evidence type="ECO:0000313" key="3">
    <source>
        <dbReference type="Proteomes" id="UP000887013"/>
    </source>
</evidence>
<dbReference type="AlphaFoldDB" id="A0A8X6PT28"/>
<keyword evidence="3" id="KW-1185">Reference proteome</keyword>
<proteinExistence type="predicted"/>
<evidence type="ECO:0000256" key="1">
    <source>
        <dbReference type="SAM" id="MobiDB-lite"/>
    </source>
</evidence>
<feature type="compositionally biased region" description="Basic residues" evidence="1">
    <location>
        <begin position="85"/>
        <end position="96"/>
    </location>
</feature>
<reference evidence="2" key="1">
    <citation type="submission" date="2020-08" db="EMBL/GenBank/DDBJ databases">
        <title>Multicomponent nature underlies the extraordinary mechanical properties of spider dragline silk.</title>
        <authorList>
            <person name="Kono N."/>
            <person name="Nakamura H."/>
            <person name="Mori M."/>
            <person name="Yoshida Y."/>
            <person name="Ohtoshi R."/>
            <person name="Malay A.D."/>
            <person name="Moran D.A.P."/>
            <person name="Tomita M."/>
            <person name="Numata K."/>
            <person name="Arakawa K."/>
        </authorList>
    </citation>
    <scope>NUCLEOTIDE SEQUENCE</scope>
</reference>
<feature type="region of interest" description="Disordered" evidence="1">
    <location>
        <begin position="69"/>
        <end position="96"/>
    </location>
</feature>
<organism evidence="2 3">
    <name type="scientific">Nephila pilipes</name>
    <name type="common">Giant wood spider</name>
    <name type="synonym">Nephila maculata</name>
    <dbReference type="NCBI Taxonomy" id="299642"/>
    <lineage>
        <taxon>Eukaryota</taxon>
        <taxon>Metazoa</taxon>
        <taxon>Ecdysozoa</taxon>
        <taxon>Arthropoda</taxon>
        <taxon>Chelicerata</taxon>
        <taxon>Arachnida</taxon>
        <taxon>Araneae</taxon>
        <taxon>Araneomorphae</taxon>
        <taxon>Entelegynae</taxon>
        <taxon>Araneoidea</taxon>
        <taxon>Nephilidae</taxon>
        <taxon>Nephila</taxon>
    </lineage>
</organism>
<gene>
    <name evidence="2" type="ORF">NPIL_60411</name>
</gene>
<dbReference type="Proteomes" id="UP000887013">
    <property type="component" value="Unassembled WGS sequence"/>
</dbReference>